<dbReference type="Gene3D" id="3.40.50.1980">
    <property type="entry name" value="Nitrogenase molybdenum iron protein domain"/>
    <property type="match status" value="2"/>
</dbReference>
<dbReference type="InterPro" id="IPR050902">
    <property type="entry name" value="ABC_Transporter_SBP"/>
</dbReference>
<dbReference type="InterPro" id="IPR054828">
    <property type="entry name" value="Vit_B12_bind_prot"/>
</dbReference>
<keyword evidence="4" id="KW-1185">Reference proteome</keyword>
<keyword evidence="1" id="KW-0732">Signal</keyword>
<dbReference type="EMBL" id="SIRT01000001">
    <property type="protein sequence ID" value="TBN06754.1"/>
    <property type="molecule type" value="Genomic_DNA"/>
</dbReference>
<dbReference type="Proteomes" id="UP000291142">
    <property type="component" value="Unassembled WGS sequence"/>
</dbReference>
<dbReference type="Pfam" id="PF01497">
    <property type="entry name" value="Peripla_BP_2"/>
    <property type="match status" value="1"/>
</dbReference>
<protein>
    <submittedName>
        <fullName evidence="3">Cobalamin-binding protein</fullName>
    </submittedName>
</protein>
<comment type="caution">
    <text evidence="3">The sequence shown here is derived from an EMBL/GenBank/DDBJ whole genome shotgun (WGS) entry which is preliminary data.</text>
</comment>
<proteinExistence type="predicted"/>
<dbReference type="InterPro" id="IPR002491">
    <property type="entry name" value="ABC_transptr_periplasmic_BD"/>
</dbReference>
<dbReference type="SUPFAM" id="SSF53807">
    <property type="entry name" value="Helical backbone' metal receptor"/>
    <property type="match status" value="1"/>
</dbReference>
<dbReference type="PROSITE" id="PS50983">
    <property type="entry name" value="FE_B12_PBP"/>
    <property type="match status" value="1"/>
</dbReference>
<dbReference type="PANTHER" id="PTHR30535:SF34">
    <property type="entry name" value="MOLYBDATE-BINDING PROTEIN MOLA"/>
    <property type="match status" value="1"/>
</dbReference>
<dbReference type="NCBIfam" id="NF038402">
    <property type="entry name" value="TroA_like"/>
    <property type="match status" value="1"/>
</dbReference>
<dbReference type="GO" id="GO:0071281">
    <property type="term" value="P:cellular response to iron ion"/>
    <property type="evidence" value="ECO:0007669"/>
    <property type="project" value="TreeGrafter"/>
</dbReference>
<dbReference type="PANTHER" id="PTHR30535">
    <property type="entry name" value="VITAMIN B12-BINDING PROTEIN"/>
    <property type="match status" value="1"/>
</dbReference>
<feature type="domain" description="Fe/B12 periplasmic-binding" evidence="2">
    <location>
        <begin position="21"/>
        <end position="262"/>
    </location>
</feature>
<evidence type="ECO:0000259" key="2">
    <source>
        <dbReference type="PROSITE" id="PS50983"/>
    </source>
</evidence>
<accession>A0A4Q9FK35</accession>
<evidence type="ECO:0000256" key="1">
    <source>
        <dbReference type="ARBA" id="ARBA00022729"/>
    </source>
</evidence>
<organism evidence="3 4">
    <name type="scientific">Hyunsoonleella flava</name>
    <dbReference type="NCBI Taxonomy" id="2527939"/>
    <lineage>
        <taxon>Bacteria</taxon>
        <taxon>Pseudomonadati</taxon>
        <taxon>Bacteroidota</taxon>
        <taxon>Flavobacteriia</taxon>
        <taxon>Flavobacteriales</taxon>
        <taxon>Flavobacteriaceae</taxon>
    </lineage>
</organism>
<name>A0A4Q9FK35_9FLAO</name>
<reference evidence="3 4" key="1">
    <citation type="submission" date="2019-02" db="EMBL/GenBank/DDBJ databases">
        <title>Hyunsoonleella sp., isolated from marine sediment.</title>
        <authorList>
            <person name="Liu B.-T."/>
        </authorList>
    </citation>
    <scope>NUCLEOTIDE SEQUENCE [LARGE SCALE GENOMIC DNA]</scope>
    <source>
        <strain evidence="3 4">T58</strain>
    </source>
</reference>
<evidence type="ECO:0000313" key="3">
    <source>
        <dbReference type="EMBL" id="TBN06754.1"/>
    </source>
</evidence>
<gene>
    <name evidence="3" type="ORF">EYD45_02395</name>
</gene>
<evidence type="ECO:0000313" key="4">
    <source>
        <dbReference type="Proteomes" id="UP000291142"/>
    </source>
</evidence>
<dbReference type="AlphaFoldDB" id="A0A4Q9FK35"/>
<dbReference type="OrthoDB" id="9816357at2"/>
<dbReference type="RefSeq" id="WP_130962741.1">
    <property type="nucleotide sequence ID" value="NZ_SIRT01000001.1"/>
</dbReference>
<sequence>MRIEIKDQLQRVIRFEDTPKRIVSLVPSQTELLCDLGLEGYIVGVTKFCVHPQHIKTKTTIVGGTKQINTAKIKPLQPDIILCNKEENNKAIVDECEQICNVHISDIFDLEDSYELIRHYGILFQKENKAEEIISEIRKEAKDFKLYIENKPNLKSVYFIWRNPWTVAANSTFINYMMQLNKFENIYKNKKRYPEIELKEENNAELVMLSSEPFPFKASHKKEIKKFYPKAEILLVDGEMFSWYGSRLIKAFRYFKWLREHL</sequence>